<accession>A0A371ECD5</accession>
<protein>
    <submittedName>
        <fullName evidence="1">Uncharacterized protein</fullName>
    </submittedName>
</protein>
<dbReference type="AlphaFoldDB" id="A0A371ECD5"/>
<evidence type="ECO:0000313" key="2">
    <source>
        <dbReference type="Proteomes" id="UP000257109"/>
    </source>
</evidence>
<dbReference type="PANTHER" id="PTHR32108:SF9">
    <property type="entry name" value="REVERSE TRANSCRIPTASE RNASE H-LIKE DOMAIN-CONTAINING PROTEIN"/>
    <property type="match status" value="1"/>
</dbReference>
<sequence length="139" mass="15700">MVTMFIDTLPSPYYDKVVGNVASNFTDLVVVDERIELGIHRGKFAQSSSSIDFAKKPTLEKKKGAAANSGPVQQNIRRTPRMLNLIPMSYTELLPYLLKEKLLETVPLKPREPPYPRNYDPNARCEYHVGAIGHTIEKL</sequence>
<comment type="caution">
    <text evidence="1">The sequence shown here is derived from an EMBL/GenBank/DDBJ whole genome shotgun (WGS) entry which is preliminary data.</text>
</comment>
<organism evidence="1 2">
    <name type="scientific">Mucuna pruriens</name>
    <name type="common">Velvet bean</name>
    <name type="synonym">Dolichos pruriens</name>
    <dbReference type="NCBI Taxonomy" id="157652"/>
    <lineage>
        <taxon>Eukaryota</taxon>
        <taxon>Viridiplantae</taxon>
        <taxon>Streptophyta</taxon>
        <taxon>Embryophyta</taxon>
        <taxon>Tracheophyta</taxon>
        <taxon>Spermatophyta</taxon>
        <taxon>Magnoliopsida</taxon>
        <taxon>eudicotyledons</taxon>
        <taxon>Gunneridae</taxon>
        <taxon>Pentapetalae</taxon>
        <taxon>rosids</taxon>
        <taxon>fabids</taxon>
        <taxon>Fabales</taxon>
        <taxon>Fabaceae</taxon>
        <taxon>Papilionoideae</taxon>
        <taxon>50 kb inversion clade</taxon>
        <taxon>NPAAA clade</taxon>
        <taxon>indigoferoid/millettioid clade</taxon>
        <taxon>Phaseoleae</taxon>
        <taxon>Mucuna</taxon>
    </lineage>
</organism>
<keyword evidence="2" id="KW-1185">Reference proteome</keyword>
<feature type="non-terminal residue" evidence="1">
    <location>
        <position position="1"/>
    </location>
</feature>
<dbReference type="PANTHER" id="PTHR32108">
    <property type="entry name" value="DNA-DIRECTED RNA POLYMERASE SUBUNIT ALPHA"/>
    <property type="match status" value="1"/>
</dbReference>
<proteinExistence type="predicted"/>
<evidence type="ECO:0000313" key="1">
    <source>
        <dbReference type="EMBL" id="RDX63705.1"/>
    </source>
</evidence>
<dbReference type="EMBL" id="QJKJ01014749">
    <property type="protein sequence ID" value="RDX63705.1"/>
    <property type="molecule type" value="Genomic_DNA"/>
</dbReference>
<gene>
    <name evidence="1" type="ORF">CR513_57827</name>
</gene>
<reference evidence="1" key="1">
    <citation type="submission" date="2018-05" db="EMBL/GenBank/DDBJ databases">
        <title>Draft genome of Mucuna pruriens seed.</title>
        <authorList>
            <person name="Nnadi N.E."/>
            <person name="Vos R."/>
            <person name="Hasami M.H."/>
            <person name="Devisetty U.K."/>
            <person name="Aguiy J.C."/>
        </authorList>
    </citation>
    <scope>NUCLEOTIDE SEQUENCE [LARGE SCALE GENOMIC DNA]</scope>
    <source>
        <strain evidence="1">JCA_2017</strain>
    </source>
</reference>
<dbReference type="Proteomes" id="UP000257109">
    <property type="component" value="Unassembled WGS sequence"/>
</dbReference>
<name>A0A371ECD5_MUCPR</name>